<keyword evidence="7" id="KW-0472">Membrane</keyword>
<dbReference type="GO" id="GO:0000139">
    <property type="term" value="C:Golgi membrane"/>
    <property type="evidence" value="ECO:0007669"/>
    <property type="project" value="UniProtKB-SubCell"/>
</dbReference>
<feature type="region of interest" description="Disordered" evidence="9">
    <location>
        <begin position="113"/>
        <end position="132"/>
    </location>
</feature>
<evidence type="ECO:0000256" key="7">
    <source>
        <dbReference type="ARBA" id="ARBA00023136"/>
    </source>
</evidence>
<dbReference type="Proteomes" id="UP001150569">
    <property type="component" value="Unassembled WGS sequence"/>
</dbReference>
<comment type="subcellular location">
    <subcellularLocation>
        <location evidence="1">Golgi apparatus membrane</location>
        <topology evidence="1">Peripheral membrane protein</topology>
    </subcellularLocation>
</comment>
<dbReference type="GO" id="GO:0017119">
    <property type="term" value="C:Golgi transport complex"/>
    <property type="evidence" value="ECO:0007669"/>
    <property type="project" value="InterPro"/>
</dbReference>
<evidence type="ECO:0000256" key="4">
    <source>
        <dbReference type="ARBA" id="ARBA00022448"/>
    </source>
</evidence>
<keyword evidence="11" id="KW-1185">Reference proteome</keyword>
<reference evidence="10" key="1">
    <citation type="submission" date="2022-07" db="EMBL/GenBank/DDBJ databases">
        <title>Phylogenomic reconstructions and comparative analyses of Kickxellomycotina fungi.</title>
        <authorList>
            <person name="Reynolds N.K."/>
            <person name="Stajich J.E."/>
            <person name="Barry K."/>
            <person name="Grigoriev I.V."/>
            <person name="Crous P."/>
            <person name="Smith M.E."/>
        </authorList>
    </citation>
    <scope>NUCLEOTIDE SEQUENCE</scope>
    <source>
        <strain evidence="10">RSA 861</strain>
    </source>
</reference>
<dbReference type="GO" id="GO:0006890">
    <property type="term" value="P:retrograde vesicle-mediated transport, Golgi to endoplasmic reticulum"/>
    <property type="evidence" value="ECO:0007669"/>
    <property type="project" value="TreeGrafter"/>
</dbReference>
<proteinExistence type="inferred from homology"/>
<comment type="similarity">
    <text evidence="2">Belongs to the COG7 family.</text>
</comment>
<dbReference type="GO" id="GO:0007030">
    <property type="term" value="P:Golgi organization"/>
    <property type="evidence" value="ECO:0007669"/>
    <property type="project" value="TreeGrafter"/>
</dbReference>
<evidence type="ECO:0000256" key="3">
    <source>
        <dbReference type="ARBA" id="ARBA00020984"/>
    </source>
</evidence>
<dbReference type="AlphaFoldDB" id="A0A9W8DWW3"/>
<evidence type="ECO:0000256" key="2">
    <source>
        <dbReference type="ARBA" id="ARBA00005831"/>
    </source>
</evidence>
<protein>
    <recommendedName>
        <fullName evidence="3">Conserved oligomeric Golgi complex subunit 7</fullName>
    </recommendedName>
    <alternativeName>
        <fullName evidence="8">Component of oligomeric Golgi complex 7</fullName>
    </alternativeName>
</protein>
<evidence type="ECO:0000313" key="10">
    <source>
        <dbReference type="EMBL" id="KAJ1927366.1"/>
    </source>
</evidence>
<keyword evidence="6" id="KW-0333">Golgi apparatus</keyword>
<evidence type="ECO:0000256" key="1">
    <source>
        <dbReference type="ARBA" id="ARBA00004395"/>
    </source>
</evidence>
<evidence type="ECO:0000256" key="9">
    <source>
        <dbReference type="SAM" id="MobiDB-lite"/>
    </source>
</evidence>
<dbReference type="EMBL" id="JANBPT010000121">
    <property type="protein sequence ID" value="KAJ1927366.1"/>
    <property type="molecule type" value="Genomic_DNA"/>
</dbReference>
<dbReference type="OrthoDB" id="249612at2759"/>
<dbReference type="PANTHER" id="PTHR21443">
    <property type="entry name" value="CONSERVED OLIGOMERIC GOLGI COMPLEX COMPONENT 7"/>
    <property type="match status" value="1"/>
</dbReference>
<dbReference type="GO" id="GO:0006886">
    <property type="term" value="P:intracellular protein transport"/>
    <property type="evidence" value="ECO:0007669"/>
    <property type="project" value="InterPro"/>
</dbReference>
<keyword evidence="5" id="KW-0653">Protein transport</keyword>
<evidence type="ECO:0000256" key="5">
    <source>
        <dbReference type="ARBA" id="ARBA00022927"/>
    </source>
</evidence>
<accession>A0A9W8DWW3</accession>
<feature type="compositionally biased region" description="Acidic residues" evidence="9">
    <location>
        <begin position="507"/>
        <end position="516"/>
    </location>
</feature>
<keyword evidence="4" id="KW-0813">Transport</keyword>
<evidence type="ECO:0000313" key="11">
    <source>
        <dbReference type="Proteomes" id="UP001150569"/>
    </source>
</evidence>
<organism evidence="10 11">
    <name type="scientific">Tieghemiomyces parasiticus</name>
    <dbReference type="NCBI Taxonomy" id="78921"/>
    <lineage>
        <taxon>Eukaryota</taxon>
        <taxon>Fungi</taxon>
        <taxon>Fungi incertae sedis</taxon>
        <taxon>Zoopagomycota</taxon>
        <taxon>Kickxellomycotina</taxon>
        <taxon>Dimargaritomycetes</taxon>
        <taxon>Dimargaritales</taxon>
        <taxon>Dimargaritaceae</taxon>
        <taxon>Tieghemiomyces</taxon>
    </lineage>
</organism>
<comment type="caution">
    <text evidence="10">The sequence shown here is derived from an EMBL/GenBank/DDBJ whole genome shotgun (WGS) entry which is preliminary data.</text>
</comment>
<feature type="region of interest" description="Disordered" evidence="9">
    <location>
        <begin position="474"/>
        <end position="516"/>
    </location>
</feature>
<sequence length="1069" mass="116943">MSIDLTAFSSVDFDLSDWLDANLSDGTPSSTSAAGQPGGLTSVQTQLQFLIQEVQYKHDTTVRKLTQAMPVIDKELTTLGTQMDHVQAFLRLYRSDVLVALGPATLDRKAVEATDADEAQQESTLTPPTTTTATATATAAVNKEGPAEPPVDGSVAAADALRRLVDLLTRWSDLEVKRSTLRSYQQWRTFESQVRMWIAEPDYSAAAKRIESARHSIHREDCELRDHPGRPAGSDPDGSLLDEEGTVDSDGDSEQVTPRTEAQLEYYQRKVDMRRRFALTQRLAEDLLEAMRPDVDSCLRTGCAAAARAALDAPYDPPTVPSDADAFRTWYHMYRRVGQTGLFWTHYIQFVVEPFIAAWQGLSTAGSDPTAGMNYFAALGGFLTTEIERLGRALPVAVIRRPLRRIMYELGQVISPALTAHCQRVARELGRPGDSTVEHHLAAYINTAELYGAVARFCTEVHIQLVRPGSSLSPGAVETPVTVPDESSDSDSDHEGSHAPSTGQPGEGDDATDGPEDDAEWIALLLEPFRPLQGQFATYECRILTAELDRRYEIHLDALERIEAIRTPNTTGTDVLDRATFEDTQSLLDRIARELHDSPAELLMGALSRLVHFTRGYGLPDLRGTLRTCYAERQADHLLTILTRVARLAVLPDIGRLLAGPAWARKARPLEPTETSSLNLPNLHTPSLQQIRLGCAAARVFYALVQQLYGVEALLQTYLSETLADSSFAAVTGEVPSKLNPDYYARPLVTTDLTTITTALDTQLRRETVLPTLTADYQPFRSNSDGQPDPLIRLHWTVTTFWWAASLGPIAGALAQFPRLPEWHRDDEATTADGRAVSTMNVLIPNFSRSPSSAVVQVGEYLLTLAQVWDTYLSDPATVEAFARVADPWLSAADHSADPDGVVTDMDGRLAEPSGGPLLAKLPAADRSADTFKEDLLARTLISLTQGILAVFGHLILVRLPAPLGRSGGGQLLTDVNYLSNIVRAMGIDELPAFRTLKDALAASLGEEGDDGKEPVVDSGLAADWKRWLAEFSPEELPALGLFLLRFLLARAPSQIVARSLELVRDGAC</sequence>
<dbReference type="PANTHER" id="PTHR21443:SF0">
    <property type="entry name" value="CONSERVED OLIGOMERIC GOLGI COMPLEX SUBUNIT 7"/>
    <property type="match status" value="1"/>
</dbReference>
<evidence type="ECO:0000256" key="8">
    <source>
        <dbReference type="ARBA" id="ARBA00031345"/>
    </source>
</evidence>
<dbReference type="InterPro" id="IPR019335">
    <property type="entry name" value="COG7"/>
</dbReference>
<gene>
    <name evidence="10" type="ORF">IWQ60_002998</name>
</gene>
<feature type="compositionally biased region" description="Basic and acidic residues" evidence="9">
    <location>
        <begin position="220"/>
        <end position="229"/>
    </location>
</feature>
<evidence type="ECO:0000256" key="6">
    <source>
        <dbReference type="ARBA" id="ARBA00023034"/>
    </source>
</evidence>
<feature type="region of interest" description="Disordered" evidence="9">
    <location>
        <begin position="220"/>
        <end position="261"/>
    </location>
</feature>
<name>A0A9W8DWW3_9FUNG</name>
<feature type="compositionally biased region" description="Acidic residues" evidence="9">
    <location>
        <begin position="240"/>
        <end position="253"/>
    </location>
</feature>